<dbReference type="GO" id="GO:0005783">
    <property type="term" value="C:endoplasmic reticulum"/>
    <property type="evidence" value="ECO:0007669"/>
    <property type="project" value="TreeGrafter"/>
</dbReference>
<comment type="caution">
    <text evidence="1">The sequence shown here is derived from an EMBL/GenBank/DDBJ whole genome shotgun (WGS) entry which is preliminary data.</text>
</comment>
<accession>A0A8J2NJQ7</accession>
<dbReference type="EMBL" id="CAJVCH010030458">
    <property type="protein sequence ID" value="CAG7709633.1"/>
    <property type="molecule type" value="Genomic_DNA"/>
</dbReference>
<proteinExistence type="predicted"/>
<dbReference type="PANTHER" id="PTHR11742">
    <property type="entry name" value="MANNOSYL-OLIGOSACCHARIDE ALPHA-1,2-MANNOSIDASE-RELATED"/>
    <property type="match status" value="1"/>
</dbReference>
<reference evidence="1" key="1">
    <citation type="submission" date="2021-06" db="EMBL/GenBank/DDBJ databases">
        <authorList>
            <person name="Hodson N. C."/>
            <person name="Mongue J. A."/>
            <person name="Jaron S. K."/>
        </authorList>
    </citation>
    <scope>NUCLEOTIDE SEQUENCE</scope>
</reference>
<dbReference type="GO" id="GO:0000139">
    <property type="term" value="C:Golgi membrane"/>
    <property type="evidence" value="ECO:0007669"/>
    <property type="project" value="TreeGrafter"/>
</dbReference>
<evidence type="ECO:0000313" key="1">
    <source>
        <dbReference type="EMBL" id="CAG7709633.1"/>
    </source>
</evidence>
<dbReference type="OrthoDB" id="8118055at2759"/>
<dbReference type="Pfam" id="PF01532">
    <property type="entry name" value="Glyco_hydro_47"/>
    <property type="match status" value="1"/>
</dbReference>
<keyword evidence="2" id="KW-1185">Reference proteome</keyword>
<organism evidence="1 2">
    <name type="scientific">Allacma fusca</name>
    <dbReference type="NCBI Taxonomy" id="39272"/>
    <lineage>
        <taxon>Eukaryota</taxon>
        <taxon>Metazoa</taxon>
        <taxon>Ecdysozoa</taxon>
        <taxon>Arthropoda</taxon>
        <taxon>Hexapoda</taxon>
        <taxon>Collembola</taxon>
        <taxon>Symphypleona</taxon>
        <taxon>Sminthuridae</taxon>
        <taxon>Allacma</taxon>
    </lineage>
</organism>
<dbReference type="AlphaFoldDB" id="A0A8J2NJQ7"/>
<name>A0A8J2NJQ7_9HEXA</name>
<gene>
    <name evidence="1" type="ORF">AFUS01_LOCUS4833</name>
</gene>
<dbReference type="Proteomes" id="UP000708208">
    <property type="component" value="Unassembled WGS sequence"/>
</dbReference>
<sequence length="63" mass="7158">RGLYPTTVSTETGDFKSSYVTIGGGGDSFYEYLLKSWVQTQDMEARKMYDEAMNALIKNLMFT</sequence>
<dbReference type="GO" id="GO:0004571">
    <property type="term" value="F:mannosyl-oligosaccharide 1,2-alpha-mannosidase activity"/>
    <property type="evidence" value="ECO:0007669"/>
    <property type="project" value="InterPro"/>
</dbReference>
<feature type="non-terminal residue" evidence="1">
    <location>
        <position position="1"/>
    </location>
</feature>
<protein>
    <recommendedName>
        <fullName evidence="3">Alpha-1,2-Mannosidase</fullName>
    </recommendedName>
</protein>
<dbReference type="InterPro" id="IPR001382">
    <property type="entry name" value="Glyco_hydro_47"/>
</dbReference>
<dbReference type="GO" id="GO:0005509">
    <property type="term" value="F:calcium ion binding"/>
    <property type="evidence" value="ECO:0007669"/>
    <property type="project" value="InterPro"/>
</dbReference>
<evidence type="ECO:0008006" key="3">
    <source>
        <dbReference type="Google" id="ProtNLM"/>
    </source>
</evidence>
<dbReference type="PANTHER" id="PTHR11742:SF6">
    <property type="entry name" value="MANNOSYL-OLIGOSACCHARIDE ALPHA-1,2-MANNOSIDASE IA-RELATED"/>
    <property type="match status" value="1"/>
</dbReference>
<feature type="non-terminal residue" evidence="1">
    <location>
        <position position="63"/>
    </location>
</feature>
<evidence type="ECO:0000313" key="2">
    <source>
        <dbReference type="Proteomes" id="UP000708208"/>
    </source>
</evidence>
<dbReference type="InterPro" id="IPR050749">
    <property type="entry name" value="Glycosyl_Hydrolase_47"/>
</dbReference>